<dbReference type="PANTHER" id="PTHR43464">
    <property type="entry name" value="METHYLTRANSFERASE"/>
    <property type="match status" value="1"/>
</dbReference>
<keyword evidence="2" id="KW-1185">Reference proteome</keyword>
<keyword evidence="1" id="KW-0808">Transferase</keyword>
<dbReference type="InterPro" id="IPR029063">
    <property type="entry name" value="SAM-dependent_MTases_sf"/>
</dbReference>
<sequence>MSSESADHTARERARNFESRFDGRLNYGYKGIPIFAAPGLHELAAERLAIAVTDAHAQVLELGAGAGALSQRLADRGYRVCASDLFDANFTPRERIPFVALDLNQPFAVQLSSRFDAVVALELIEHLENPRHFFRQCRQLLHPGGHLVVSTPNLANPVSQAMFLREGVFQWFRDTDYQEQGHIMPLAPAVLRRCWAEAGFDCAWEGSVSDPYRLLHRRRNRGTRLLARMLATLSKTPRPLQGEVYVAVLRIHADA</sequence>
<dbReference type="GO" id="GO:0032259">
    <property type="term" value="P:methylation"/>
    <property type="evidence" value="ECO:0007669"/>
    <property type="project" value="UniProtKB-KW"/>
</dbReference>
<evidence type="ECO:0000313" key="1">
    <source>
        <dbReference type="EMBL" id="QNP41733.1"/>
    </source>
</evidence>
<dbReference type="KEGG" id="lsx:H8B22_05865"/>
<dbReference type="AlphaFoldDB" id="A0A7H0G0B7"/>
<accession>A0A7H0G0B7</accession>
<dbReference type="GO" id="GO:0008168">
    <property type="term" value="F:methyltransferase activity"/>
    <property type="evidence" value="ECO:0007669"/>
    <property type="project" value="UniProtKB-KW"/>
</dbReference>
<dbReference type="Gene3D" id="3.40.50.150">
    <property type="entry name" value="Vaccinia Virus protein VP39"/>
    <property type="match status" value="1"/>
</dbReference>
<dbReference type="EMBL" id="CP060820">
    <property type="protein sequence ID" value="QNP41733.1"/>
    <property type="molecule type" value="Genomic_DNA"/>
</dbReference>
<organism evidence="1 2">
    <name type="scientific">Agrilutibacter terrestris</name>
    <dbReference type="NCBI Taxonomy" id="2865112"/>
    <lineage>
        <taxon>Bacteria</taxon>
        <taxon>Pseudomonadati</taxon>
        <taxon>Pseudomonadota</taxon>
        <taxon>Gammaproteobacteria</taxon>
        <taxon>Lysobacterales</taxon>
        <taxon>Lysobacteraceae</taxon>
        <taxon>Agrilutibacter</taxon>
    </lineage>
</organism>
<name>A0A7H0G0B7_9GAMM</name>
<proteinExistence type="predicted"/>
<protein>
    <submittedName>
        <fullName evidence="1">Methyltransferase domain-containing protein</fullName>
    </submittedName>
</protein>
<gene>
    <name evidence="1" type="ORF">H8B22_05865</name>
</gene>
<dbReference type="Proteomes" id="UP000516018">
    <property type="component" value="Chromosome"/>
</dbReference>
<dbReference type="RefSeq" id="WP_187713169.1">
    <property type="nucleotide sequence ID" value="NZ_CP060820.1"/>
</dbReference>
<dbReference type="CDD" id="cd02440">
    <property type="entry name" value="AdoMet_MTases"/>
    <property type="match status" value="1"/>
</dbReference>
<keyword evidence="1" id="KW-0489">Methyltransferase</keyword>
<dbReference type="SUPFAM" id="SSF53335">
    <property type="entry name" value="S-adenosyl-L-methionine-dependent methyltransferases"/>
    <property type="match status" value="1"/>
</dbReference>
<reference evidence="1 2" key="1">
    <citation type="submission" date="2020-08" db="EMBL/GenBank/DDBJ databases">
        <title>Lysobacter sp. II4 sp. nov., isolated from soil.</title>
        <authorList>
            <person name="Woo C.Y."/>
            <person name="Kim J."/>
        </authorList>
    </citation>
    <scope>NUCLEOTIDE SEQUENCE [LARGE SCALE GENOMIC DNA]</scope>
    <source>
        <strain evidence="1 2">II4</strain>
    </source>
</reference>
<evidence type="ECO:0000313" key="2">
    <source>
        <dbReference type="Proteomes" id="UP000516018"/>
    </source>
</evidence>
<dbReference type="Pfam" id="PF13489">
    <property type="entry name" value="Methyltransf_23"/>
    <property type="match status" value="1"/>
</dbReference>